<dbReference type="SUPFAM" id="SSF143120">
    <property type="entry name" value="YefM-like"/>
    <property type="match status" value="1"/>
</dbReference>
<dbReference type="Gene3D" id="3.40.1620.10">
    <property type="entry name" value="YefM-like domain"/>
    <property type="match status" value="1"/>
</dbReference>
<comment type="similarity">
    <text evidence="1 2">Belongs to the phD/YefM antitoxin family.</text>
</comment>
<dbReference type="Pfam" id="PF02604">
    <property type="entry name" value="PhdYeFM_antitox"/>
    <property type="match status" value="1"/>
</dbReference>
<dbReference type="AlphaFoldDB" id="A0A2W4XP95"/>
<dbReference type="EMBL" id="QBML01000041">
    <property type="protein sequence ID" value="PZO36415.1"/>
    <property type="molecule type" value="Genomic_DNA"/>
</dbReference>
<dbReference type="NCBIfam" id="TIGR01552">
    <property type="entry name" value="phd_fam"/>
    <property type="match status" value="1"/>
</dbReference>
<evidence type="ECO:0000256" key="2">
    <source>
        <dbReference type="RuleBase" id="RU362080"/>
    </source>
</evidence>
<evidence type="ECO:0000256" key="1">
    <source>
        <dbReference type="ARBA" id="ARBA00009981"/>
    </source>
</evidence>
<evidence type="ECO:0000313" key="3">
    <source>
        <dbReference type="EMBL" id="PZO36415.1"/>
    </source>
</evidence>
<gene>
    <name evidence="3" type="ORF">DCF19_21705</name>
</gene>
<reference evidence="3 4" key="2">
    <citation type="submission" date="2018-06" db="EMBL/GenBank/DDBJ databases">
        <title>Metagenomic assembly of (sub)arctic Cyanobacteria and their associated microbiome from non-axenic cultures.</title>
        <authorList>
            <person name="Baurain D."/>
        </authorList>
    </citation>
    <scope>NUCLEOTIDE SEQUENCE [LARGE SCALE GENOMIC DNA]</scope>
    <source>
        <strain evidence="3">ULC066bin1</strain>
    </source>
</reference>
<comment type="function">
    <text evidence="2">Antitoxin component of a type II toxin-antitoxin (TA) system.</text>
</comment>
<protein>
    <recommendedName>
        <fullName evidence="2">Antitoxin</fullName>
    </recommendedName>
</protein>
<accession>A0A2W4XP95</accession>
<proteinExistence type="inferred from homology"/>
<dbReference type="InterPro" id="IPR036165">
    <property type="entry name" value="YefM-like_sf"/>
</dbReference>
<dbReference type="InterPro" id="IPR006442">
    <property type="entry name" value="Antitoxin_Phd/YefM"/>
</dbReference>
<comment type="caution">
    <text evidence="3">The sequence shown here is derived from an EMBL/GenBank/DDBJ whole genome shotgun (WGS) entry which is preliminary data.</text>
</comment>
<evidence type="ECO:0000313" key="4">
    <source>
        <dbReference type="Proteomes" id="UP000249467"/>
    </source>
</evidence>
<name>A0A2W4XP95_9CYAN</name>
<reference evidence="3 4" key="1">
    <citation type="submission" date="2018-04" db="EMBL/GenBank/DDBJ databases">
        <authorList>
            <person name="Go L.Y."/>
            <person name="Mitchell J.A."/>
        </authorList>
    </citation>
    <scope>NUCLEOTIDE SEQUENCE [LARGE SCALE GENOMIC DNA]</scope>
    <source>
        <strain evidence="3">ULC066bin1</strain>
    </source>
</reference>
<dbReference type="Proteomes" id="UP000249467">
    <property type="component" value="Unassembled WGS sequence"/>
</dbReference>
<sequence length="82" mass="9323">MDYLLLQEATENFNSLINQVSANHKPVMIKGSENDVVVISREDWAAIEETIYLNSIHGYIDSLKEVMTSPRSEWINAQELGL</sequence>
<organism evidence="3 4">
    <name type="scientific">Pseudanabaena frigida</name>
    <dbReference type="NCBI Taxonomy" id="945775"/>
    <lineage>
        <taxon>Bacteria</taxon>
        <taxon>Bacillati</taxon>
        <taxon>Cyanobacteriota</taxon>
        <taxon>Cyanophyceae</taxon>
        <taxon>Pseudanabaenales</taxon>
        <taxon>Pseudanabaenaceae</taxon>
        <taxon>Pseudanabaena</taxon>
    </lineage>
</organism>